<keyword evidence="1" id="KW-1133">Transmembrane helix</keyword>
<sequence>MLIVYIFLVLAGVILLFISIKRKNKRFSNLVNFLLTTIATLIGVIMAINVSVNNEMKKEKEDLVKILESGVYVVEKITKYVESSTKEKLSIYKKMQNNLELLKANAKDSLTSFKPHQQKASFSKENKKYLDSLKFKLDSLKTIFKNTVLRNSDSISESSSTRTISILNFRVKLPFPDYIGSLLKNPDFLKGLSKRSLLILNEDYINLQRTYLFNNIEELENDPTKTMFYILALHKIKRTLQVETAFQENKITQKQLDHMHFIMDRISNQELTYNIAKINMQVTNKFTLKEN</sequence>
<accession>A0ABX7SXU3</accession>
<dbReference type="Proteomes" id="UP000663935">
    <property type="component" value="Chromosome"/>
</dbReference>
<organism evidence="2 3">
    <name type="scientific">Polaribacter batillariae</name>
    <dbReference type="NCBI Taxonomy" id="2808900"/>
    <lineage>
        <taxon>Bacteria</taxon>
        <taxon>Pseudomonadati</taxon>
        <taxon>Bacteroidota</taxon>
        <taxon>Flavobacteriia</taxon>
        <taxon>Flavobacteriales</taxon>
        <taxon>Flavobacteriaceae</taxon>
    </lineage>
</organism>
<gene>
    <name evidence="2" type="ORF">JL193_03100</name>
</gene>
<keyword evidence="1" id="KW-0812">Transmembrane</keyword>
<evidence type="ECO:0000313" key="3">
    <source>
        <dbReference type="Proteomes" id="UP000663935"/>
    </source>
</evidence>
<keyword evidence="3" id="KW-1185">Reference proteome</keyword>
<proteinExistence type="predicted"/>
<feature type="transmembrane region" description="Helical" evidence="1">
    <location>
        <begin position="33"/>
        <end position="52"/>
    </location>
</feature>
<evidence type="ECO:0000256" key="1">
    <source>
        <dbReference type="SAM" id="Phobius"/>
    </source>
</evidence>
<name>A0ABX7SXU3_9FLAO</name>
<protein>
    <submittedName>
        <fullName evidence="2">Uncharacterized protein</fullName>
    </submittedName>
</protein>
<reference evidence="2 3" key="1">
    <citation type="submission" date="2021-03" db="EMBL/GenBank/DDBJ databases">
        <title>Complete genome of Polaribacter_sp.G4M1.</title>
        <authorList>
            <person name="Jeong S.W."/>
            <person name="Bae J.W."/>
        </authorList>
    </citation>
    <scope>NUCLEOTIDE SEQUENCE [LARGE SCALE GENOMIC DNA]</scope>
    <source>
        <strain evidence="2 3">G4M1</strain>
    </source>
</reference>
<keyword evidence="1" id="KW-0472">Membrane</keyword>
<feature type="transmembrane region" description="Helical" evidence="1">
    <location>
        <begin position="6"/>
        <end position="21"/>
    </location>
</feature>
<evidence type="ECO:0000313" key="2">
    <source>
        <dbReference type="EMBL" id="QTD38303.1"/>
    </source>
</evidence>
<dbReference type="EMBL" id="CP071795">
    <property type="protein sequence ID" value="QTD38303.1"/>
    <property type="molecule type" value="Genomic_DNA"/>
</dbReference>
<dbReference type="RefSeq" id="WP_207972438.1">
    <property type="nucleotide sequence ID" value="NZ_CP071795.1"/>
</dbReference>